<dbReference type="InterPro" id="IPR002035">
    <property type="entry name" value="VWF_A"/>
</dbReference>
<keyword evidence="1" id="KW-0472">Membrane</keyword>
<proteinExistence type="predicted"/>
<dbReference type="PANTHER" id="PTHR37464">
    <property type="entry name" value="BLL2463 PROTEIN"/>
    <property type="match status" value="1"/>
</dbReference>
<gene>
    <name evidence="4" type="ORF">G3570_15635</name>
</gene>
<keyword evidence="1" id="KW-1133">Transmembrane helix</keyword>
<dbReference type="SUPFAM" id="SSF52317">
    <property type="entry name" value="Class I glutamine amidotransferase-like"/>
    <property type="match status" value="1"/>
</dbReference>
<sequence length="709" mass="79842">MNFLNPFFLLGIIAVAVPVIIHLINLRRPQKVQFSTLSFLNELKKSTIRKIRIKQYLLMALRALAVLFLALALARPFLPPTLTGSSGSDSPKAVGIIIDNSPSMERVSARGPIIEQARQVAQTIIDGARQEDRFIVTNTNGEQSQVTLQSALRAQESIRNIETQNTGNFISETLSLVYERLEQAPIEQAIVYLITDGQKSQLQKLESFDIEQSSDTKQITFQLVELGNSEQQNLAISDLSLKSQMLSSGTPVTLGVTLENTGEVEAVNQYVSLEIRNRMSGQYQVELQPGESREYLFEIVPDQTGDIPGRIIIDGDEVTFDNSRYFVLRIPETRSVLLLSEDRAASKDFRSYLNPALEAARKTNTQITFTERTVQEVGQAELAGYDVIVLDGLKEIPEYWFNDLQRYIQNGKGLLFFPSEQGNVGNYNDFFELFNAGEYRNIIGEYASFKPAGEFDDLVEGHPILNELFEKEGDEQISLDLPELFFYYQYEPPENTGTYNILQSRSDEALLTEQRFGEGKVLISAFGSDPGWTNFPINPLFAPLYYRAVLYASSSEQGGLDQYTLGQRFEWEGSMQNLNVQIEKGEETVIPEVQGMPEGIQISYPAREWTPGILTISAGEEKRLIAVNQDIMESYFDTLPYTDLDNLLSKYVTINSAIDASEISENGLQEQLNAASFGKEIWNWFVWIALLLLVAEMLVSKLYKAENMN</sequence>
<dbReference type="InterPro" id="IPR013783">
    <property type="entry name" value="Ig-like_fold"/>
</dbReference>
<dbReference type="Pfam" id="PF13519">
    <property type="entry name" value="VWA_2"/>
    <property type="match status" value="1"/>
</dbReference>
<dbReference type="InterPro" id="IPR029062">
    <property type="entry name" value="Class_I_gatase-like"/>
</dbReference>
<dbReference type="Gene3D" id="3.40.50.410">
    <property type="entry name" value="von Willebrand factor, type A domain"/>
    <property type="match status" value="1"/>
</dbReference>
<evidence type="ECO:0000259" key="3">
    <source>
        <dbReference type="Pfam" id="PF13519"/>
    </source>
</evidence>
<evidence type="ECO:0000256" key="1">
    <source>
        <dbReference type="SAM" id="Phobius"/>
    </source>
</evidence>
<dbReference type="Gene3D" id="3.40.50.880">
    <property type="match status" value="1"/>
</dbReference>
<feature type="transmembrane region" description="Helical" evidence="1">
    <location>
        <begin position="6"/>
        <end position="26"/>
    </location>
</feature>
<reference evidence="4 5" key="1">
    <citation type="submission" date="2020-02" db="EMBL/GenBank/DDBJ databases">
        <title>Balneolaceae bacterium YR4-1, complete genome.</title>
        <authorList>
            <person name="Li Y."/>
            <person name="Wu S."/>
        </authorList>
    </citation>
    <scope>NUCLEOTIDE SEQUENCE [LARGE SCALE GENOMIC DNA]</scope>
    <source>
        <strain evidence="4 5">YR4-1</strain>
    </source>
</reference>
<feature type="domain" description="Aerotolerance regulator N-terminal" evidence="2">
    <location>
        <begin position="1"/>
        <end position="76"/>
    </location>
</feature>
<dbReference type="InterPro" id="IPR036465">
    <property type="entry name" value="vWFA_dom_sf"/>
</dbReference>
<keyword evidence="1" id="KW-0812">Transmembrane</keyword>
<feature type="domain" description="VWFA" evidence="3">
    <location>
        <begin position="96"/>
        <end position="198"/>
    </location>
</feature>
<dbReference type="AlphaFoldDB" id="A0A6M1SYC5"/>
<organism evidence="4 5">
    <name type="scientific">Halalkalibaculum roseum</name>
    <dbReference type="NCBI Taxonomy" id="2709311"/>
    <lineage>
        <taxon>Bacteria</taxon>
        <taxon>Pseudomonadati</taxon>
        <taxon>Balneolota</taxon>
        <taxon>Balneolia</taxon>
        <taxon>Balneolales</taxon>
        <taxon>Balneolaceae</taxon>
        <taxon>Halalkalibaculum</taxon>
    </lineage>
</organism>
<accession>A0A6M1SYC5</accession>
<dbReference type="InterPro" id="IPR011933">
    <property type="entry name" value="Double_TM_dom"/>
</dbReference>
<protein>
    <submittedName>
        <fullName evidence="4">VWA domain-containing protein</fullName>
    </submittedName>
</protein>
<dbReference type="PANTHER" id="PTHR37464:SF1">
    <property type="entry name" value="BLL2463 PROTEIN"/>
    <property type="match status" value="1"/>
</dbReference>
<evidence type="ECO:0000259" key="2">
    <source>
        <dbReference type="Pfam" id="PF07584"/>
    </source>
</evidence>
<dbReference type="RefSeq" id="WP_165143813.1">
    <property type="nucleotide sequence ID" value="NZ_JAALLT010000005.1"/>
</dbReference>
<dbReference type="EMBL" id="JAALLT010000005">
    <property type="protein sequence ID" value="NGP78080.1"/>
    <property type="molecule type" value="Genomic_DNA"/>
</dbReference>
<dbReference type="Gene3D" id="2.60.40.10">
    <property type="entry name" value="Immunoglobulins"/>
    <property type="match status" value="1"/>
</dbReference>
<evidence type="ECO:0000313" key="5">
    <source>
        <dbReference type="Proteomes" id="UP000473278"/>
    </source>
</evidence>
<feature type="transmembrane region" description="Helical" evidence="1">
    <location>
        <begin position="681"/>
        <end position="699"/>
    </location>
</feature>
<name>A0A6M1SYC5_9BACT</name>
<evidence type="ECO:0000313" key="4">
    <source>
        <dbReference type="EMBL" id="NGP78080.1"/>
    </source>
</evidence>
<dbReference type="NCBIfam" id="TIGR02226">
    <property type="entry name" value="two_anch"/>
    <property type="match status" value="1"/>
</dbReference>
<dbReference type="SUPFAM" id="SSF53300">
    <property type="entry name" value="vWA-like"/>
    <property type="match status" value="1"/>
</dbReference>
<dbReference type="Proteomes" id="UP000473278">
    <property type="component" value="Unassembled WGS sequence"/>
</dbReference>
<dbReference type="Pfam" id="PF07584">
    <property type="entry name" value="BatA"/>
    <property type="match status" value="1"/>
</dbReference>
<feature type="transmembrane region" description="Helical" evidence="1">
    <location>
        <begin position="56"/>
        <end position="78"/>
    </location>
</feature>
<dbReference type="InterPro" id="IPR024163">
    <property type="entry name" value="Aerotolerance_reg_N"/>
</dbReference>
<comment type="caution">
    <text evidence="4">The sequence shown here is derived from an EMBL/GenBank/DDBJ whole genome shotgun (WGS) entry which is preliminary data.</text>
</comment>
<keyword evidence="5" id="KW-1185">Reference proteome</keyword>